<dbReference type="AlphaFoldDB" id="A0A0H5RB51"/>
<sequence length="524" mass="56622">MAHRRRQLHNALGAVAPTPPSSAALASHHTLGSPVRARIAFVLLFIEDKALLQRALSSTIPAGYLCGIGTSWLSADRLSFENAPQTPDDIANSLQVLLAKVGKSYSFDVVLLVGGDLPSPEDAVVLFSAVDATLTDEMCQSRLHILCLDHCDLNDWDVLLGADVTRVRNWNGLRSQSFINDGVIWRGCLSLSSGRSMSGIYLSKHSSCKPSGGVPVFPCKPLQALSRVQLDTVPISLFRKSIHGDVRWKARGVYDRVLTSWASGNGIMAEGHGLFLHISDGPIILIFPGQHGGLCFRTISCDADEAKLSGGNIYAYLWMNATPQHKPTPSKQPFKTGSTGLERTKSQILLQTKPLDLPSSPSSLVQKQKQKLCSAEPIGPLTESDKANHSPAIGVEYCNDNAVNNDASITTLHNLFLPTPHRRLAPSIALTKLLSTPSNILPESLLDGKPTIDLEPGANGIEVDSDQREQASHAVVGQSEMPSKIQEVNCSSLMRDAVKFVTGRVRFDLIDKTAADIVQVIRDA</sequence>
<organism evidence="1">
    <name type="scientific">Spongospora subterranea</name>
    <dbReference type="NCBI Taxonomy" id="70186"/>
    <lineage>
        <taxon>Eukaryota</taxon>
        <taxon>Sar</taxon>
        <taxon>Rhizaria</taxon>
        <taxon>Endomyxa</taxon>
        <taxon>Phytomyxea</taxon>
        <taxon>Plasmodiophorida</taxon>
        <taxon>Plasmodiophoridae</taxon>
        <taxon>Spongospora</taxon>
    </lineage>
</organism>
<protein>
    <submittedName>
        <fullName evidence="1">Uncharacterized protein</fullName>
    </submittedName>
</protein>
<dbReference type="EMBL" id="HACM01010983">
    <property type="protein sequence ID" value="CRZ11425.1"/>
    <property type="molecule type" value="Transcribed_RNA"/>
</dbReference>
<evidence type="ECO:0000313" key="1">
    <source>
        <dbReference type="EMBL" id="CRZ11425.1"/>
    </source>
</evidence>
<proteinExistence type="predicted"/>
<name>A0A0H5RB51_9EUKA</name>
<accession>A0A0H5RB51</accession>
<reference evidence="1" key="1">
    <citation type="submission" date="2015-04" db="EMBL/GenBank/DDBJ databases">
        <title>The genome sequence of the plant pathogenic Rhizarian Plasmodiophora brassicae reveals insights in its biotrophic life cycle and the origin of chitin synthesis.</title>
        <authorList>
            <person name="Schwelm A."/>
            <person name="Fogelqvist J."/>
            <person name="Knaust A."/>
            <person name="Julke S."/>
            <person name="Lilja T."/>
            <person name="Dhandapani V."/>
            <person name="Bonilla-Rosso G."/>
            <person name="Karlsson M."/>
            <person name="Shevchenko A."/>
            <person name="Choi S.R."/>
            <person name="Kim H.G."/>
            <person name="Park J.Y."/>
            <person name="Lim Y.P."/>
            <person name="Ludwig-Muller J."/>
            <person name="Dixelius C."/>
        </authorList>
    </citation>
    <scope>NUCLEOTIDE SEQUENCE</scope>
    <source>
        <tissue evidence="1">Potato root galls</tissue>
    </source>
</reference>
<feature type="non-terminal residue" evidence="1">
    <location>
        <position position="524"/>
    </location>
</feature>